<dbReference type="EMBL" id="JBHMAS010000027">
    <property type="protein sequence ID" value="MFB9780790.1"/>
    <property type="molecule type" value="Genomic_DNA"/>
</dbReference>
<proteinExistence type="predicted"/>
<feature type="domain" description="Phosphoadenosine phosphosulphate reductase" evidence="1">
    <location>
        <begin position="41"/>
        <end position="232"/>
    </location>
</feature>
<organism evidence="2 3">
    <name type="scientific">Rhodococcus baikonurensis</name>
    <dbReference type="NCBI Taxonomy" id="172041"/>
    <lineage>
        <taxon>Bacteria</taxon>
        <taxon>Bacillati</taxon>
        <taxon>Actinomycetota</taxon>
        <taxon>Actinomycetes</taxon>
        <taxon>Mycobacteriales</taxon>
        <taxon>Nocardiaceae</taxon>
        <taxon>Rhodococcus</taxon>
        <taxon>Rhodococcus erythropolis group</taxon>
    </lineage>
</organism>
<dbReference type="InterPro" id="IPR050128">
    <property type="entry name" value="Sulfate_adenylyltrnsfr_sub2"/>
</dbReference>
<keyword evidence="3" id="KW-1185">Reference proteome</keyword>
<dbReference type="SUPFAM" id="SSF52402">
    <property type="entry name" value="Adenine nucleotide alpha hydrolases-like"/>
    <property type="match status" value="1"/>
</dbReference>
<dbReference type="PANTHER" id="PTHR43196">
    <property type="entry name" value="SULFATE ADENYLYLTRANSFERASE SUBUNIT 2"/>
    <property type="match status" value="1"/>
</dbReference>
<dbReference type="PANTHER" id="PTHR43196:SF1">
    <property type="entry name" value="SULFATE ADENYLYLTRANSFERASE SUBUNIT 2"/>
    <property type="match status" value="1"/>
</dbReference>
<evidence type="ECO:0000313" key="3">
    <source>
        <dbReference type="Proteomes" id="UP001589587"/>
    </source>
</evidence>
<evidence type="ECO:0000259" key="1">
    <source>
        <dbReference type="Pfam" id="PF01507"/>
    </source>
</evidence>
<dbReference type="InterPro" id="IPR014729">
    <property type="entry name" value="Rossmann-like_a/b/a_fold"/>
</dbReference>
<gene>
    <name evidence="2" type="ORF">ACFFQ6_13910</name>
</gene>
<protein>
    <submittedName>
        <fullName evidence="2">Phosphoadenosine phosphosulfate reductase family protein</fullName>
    </submittedName>
</protein>
<dbReference type="InterPro" id="IPR002500">
    <property type="entry name" value="PAPS_reduct_dom"/>
</dbReference>
<evidence type="ECO:0000313" key="2">
    <source>
        <dbReference type="EMBL" id="MFB9780790.1"/>
    </source>
</evidence>
<dbReference type="Proteomes" id="UP001589587">
    <property type="component" value="Unassembled WGS sequence"/>
</dbReference>
<sequence>MTATPDGLNMAVLNSFRPARHDLASIRTRIAAHLEDNDGYVAFSGGKDSLVVLHLALSVEPNVPVVFFDSGAEFPETYEFVQQIAQEWKLNFQVYAAEPSLLEILASDGGWQHGSRAGDHSPSASLQDALIAEPSRRAHTDHGPGEMWGVRADESAKGTGRWSLYYSNLALEIERSCRSCCATKAEQRRAHGGSIARADKTRAYGPVWDWTRDDVWGYIARRELPANPIYDKMRGLGVSEANLRVSHLVDGHFLEQGRATWLRRGWPTLFEEIADVLPRIREYV</sequence>
<name>A0ABV5XE86_9NOCA</name>
<reference evidence="2 3" key="1">
    <citation type="submission" date="2024-09" db="EMBL/GenBank/DDBJ databases">
        <authorList>
            <person name="Sun Q."/>
            <person name="Mori K."/>
        </authorList>
    </citation>
    <scope>NUCLEOTIDE SEQUENCE [LARGE SCALE GENOMIC DNA]</scope>
    <source>
        <strain evidence="2 3">JCM 11411</strain>
    </source>
</reference>
<dbReference type="Gene3D" id="3.40.50.620">
    <property type="entry name" value="HUPs"/>
    <property type="match status" value="1"/>
</dbReference>
<accession>A0ABV5XE86</accession>
<comment type="caution">
    <text evidence="2">The sequence shown here is derived from an EMBL/GenBank/DDBJ whole genome shotgun (WGS) entry which is preliminary data.</text>
</comment>
<dbReference type="Pfam" id="PF01507">
    <property type="entry name" value="PAPS_reduct"/>
    <property type="match status" value="1"/>
</dbReference>